<proteinExistence type="predicted"/>
<dbReference type="Pfam" id="PF12706">
    <property type="entry name" value="Lactamase_B_2"/>
    <property type="match status" value="1"/>
</dbReference>
<sequence>MKFLHPAIKEGKKFLNPVPTNIETDTSWWAVLWKYITNKAETTPKCKLGPFTTDVSKYQQPPASGLRITWVGHSSILIEVDGLRLLTDPVWSTRASFSQSFGPKRFFAAPLPLQALPPLDAIIISHDHYDHLDKHVIPFFANSNVPFYCSIGVGPYLKEWGIQPERIREMNWMDSHQITATCKLTALPARHFSGRSLTNRFETLWSSFIIKTADYNIYHGADSGWYDGFYEIGEAYGPFDLTMLEIGAYNQSWADIHMGPDNAAKAHQALKGKLMMPIHWGTFNLALHPWYEPVERIQKLAAEQHIQLFLPKPGEPTEVTGAAYNSHWWE</sequence>
<dbReference type="Proteomes" id="UP000192277">
    <property type="component" value="Unassembled WGS sequence"/>
</dbReference>
<feature type="domain" description="Metallo-beta-lactamase" evidence="1">
    <location>
        <begin position="84"/>
        <end position="280"/>
    </location>
</feature>
<organism evidence="2 3">
    <name type="scientific">Niastella koreensis</name>
    <dbReference type="NCBI Taxonomy" id="354356"/>
    <lineage>
        <taxon>Bacteria</taxon>
        <taxon>Pseudomonadati</taxon>
        <taxon>Bacteroidota</taxon>
        <taxon>Chitinophagia</taxon>
        <taxon>Chitinophagales</taxon>
        <taxon>Chitinophagaceae</taxon>
        <taxon>Niastella</taxon>
    </lineage>
</organism>
<dbReference type="RefSeq" id="WP_014223314.1">
    <property type="nucleotide sequence ID" value="NZ_LWBO01000001.1"/>
</dbReference>
<reference evidence="2 3" key="1">
    <citation type="submission" date="2016-04" db="EMBL/GenBank/DDBJ databases">
        <authorList>
            <person name="Chen L."/>
            <person name="Zhuang W."/>
            <person name="Wang G."/>
        </authorList>
    </citation>
    <scope>NUCLEOTIDE SEQUENCE [LARGE SCALE GENOMIC DNA]</scope>
    <source>
        <strain evidence="3">GR20</strain>
    </source>
</reference>
<accession>A0ABX3P7N7</accession>
<evidence type="ECO:0000259" key="1">
    <source>
        <dbReference type="Pfam" id="PF12706"/>
    </source>
</evidence>
<comment type="caution">
    <text evidence="2">The sequence shown here is derived from an EMBL/GenBank/DDBJ whole genome shotgun (WGS) entry which is preliminary data.</text>
</comment>
<keyword evidence="3" id="KW-1185">Reference proteome</keyword>
<dbReference type="InterPro" id="IPR001279">
    <property type="entry name" value="Metallo-B-lactamas"/>
</dbReference>
<dbReference type="SUPFAM" id="SSF56281">
    <property type="entry name" value="Metallo-hydrolase/oxidoreductase"/>
    <property type="match status" value="1"/>
</dbReference>
<dbReference type="PANTHER" id="PTHR15032">
    <property type="entry name" value="N-ACYL-PHOSPHATIDYLETHANOLAMINE-HYDROLYZING PHOSPHOLIPASE D"/>
    <property type="match status" value="1"/>
</dbReference>
<dbReference type="EMBL" id="LWBO01000001">
    <property type="protein sequence ID" value="OQP55685.1"/>
    <property type="molecule type" value="Genomic_DNA"/>
</dbReference>
<protein>
    <submittedName>
        <fullName evidence="2">MBL fold metallo-hydrolase</fullName>
    </submittedName>
</protein>
<name>A0ABX3P7N7_9BACT</name>
<evidence type="ECO:0000313" key="2">
    <source>
        <dbReference type="EMBL" id="OQP55685.1"/>
    </source>
</evidence>
<dbReference type="PANTHER" id="PTHR15032:SF4">
    <property type="entry name" value="N-ACYL-PHOSPHATIDYLETHANOLAMINE-HYDROLYZING PHOSPHOLIPASE D"/>
    <property type="match status" value="1"/>
</dbReference>
<evidence type="ECO:0000313" key="3">
    <source>
        <dbReference type="Proteomes" id="UP000192277"/>
    </source>
</evidence>
<gene>
    <name evidence="2" type="ORF">A4D02_05120</name>
</gene>
<dbReference type="Gene3D" id="3.60.15.10">
    <property type="entry name" value="Ribonuclease Z/Hydroxyacylglutathione hydrolase-like"/>
    <property type="match status" value="1"/>
</dbReference>
<dbReference type="InterPro" id="IPR036866">
    <property type="entry name" value="RibonucZ/Hydroxyglut_hydro"/>
</dbReference>